<sequence length="79" mass="8434">MLGVERIGRNDNFFELGGNSLMAVRLNARIGLELNASLALASLFEAATLAALAQAIETARDRAPGDQALDELDTFLDTL</sequence>
<dbReference type="GO" id="GO:0005737">
    <property type="term" value="C:cytoplasm"/>
    <property type="evidence" value="ECO:0007669"/>
    <property type="project" value="TreeGrafter"/>
</dbReference>
<dbReference type="GO" id="GO:0043041">
    <property type="term" value="P:amino acid activation for nonribosomal peptide biosynthetic process"/>
    <property type="evidence" value="ECO:0007669"/>
    <property type="project" value="TreeGrafter"/>
</dbReference>
<dbReference type="Pfam" id="PF00550">
    <property type="entry name" value="PP-binding"/>
    <property type="match status" value="1"/>
</dbReference>
<evidence type="ECO:0000313" key="3">
    <source>
        <dbReference type="Proteomes" id="UP000054911"/>
    </source>
</evidence>
<keyword evidence="3" id="KW-1185">Reference proteome</keyword>
<accession>A0A158E9B0</accession>
<dbReference type="InterPro" id="IPR029058">
    <property type="entry name" value="AB_hydrolase_fold"/>
</dbReference>
<protein>
    <submittedName>
        <fullName evidence="2">Non-ribosomal peptide synthetase</fullName>
    </submittedName>
</protein>
<dbReference type="Proteomes" id="UP000054911">
    <property type="component" value="Unassembled WGS sequence"/>
</dbReference>
<name>A0A158E9B0_9BURK</name>
<reference evidence="2" key="1">
    <citation type="submission" date="2016-01" db="EMBL/GenBank/DDBJ databases">
        <authorList>
            <person name="Peeters C."/>
        </authorList>
    </citation>
    <scope>NUCLEOTIDE SEQUENCE [LARGE SCALE GENOMIC DNA]</scope>
    <source>
        <strain evidence="2">LMG 29323</strain>
    </source>
</reference>
<dbReference type="InterPro" id="IPR036736">
    <property type="entry name" value="ACP-like_sf"/>
</dbReference>
<feature type="domain" description="Carrier" evidence="1">
    <location>
        <begin position="1"/>
        <end position="60"/>
    </location>
</feature>
<dbReference type="SUPFAM" id="SSF47336">
    <property type="entry name" value="ACP-like"/>
    <property type="match status" value="1"/>
</dbReference>
<evidence type="ECO:0000259" key="1">
    <source>
        <dbReference type="PROSITE" id="PS50075"/>
    </source>
</evidence>
<dbReference type="GO" id="GO:0031177">
    <property type="term" value="F:phosphopantetheine binding"/>
    <property type="evidence" value="ECO:0007669"/>
    <property type="project" value="TreeGrafter"/>
</dbReference>
<comment type="caution">
    <text evidence="2">The sequence shown here is derived from an EMBL/GenBank/DDBJ whole genome shotgun (WGS) entry which is preliminary data.</text>
</comment>
<proteinExistence type="predicted"/>
<dbReference type="EMBL" id="FCOE02000136">
    <property type="protein sequence ID" value="SAL03290.1"/>
    <property type="molecule type" value="Genomic_DNA"/>
</dbReference>
<dbReference type="InterPro" id="IPR009081">
    <property type="entry name" value="PP-bd_ACP"/>
</dbReference>
<dbReference type="PROSITE" id="PS50075">
    <property type="entry name" value="CARRIER"/>
    <property type="match status" value="1"/>
</dbReference>
<dbReference type="Gene3D" id="3.40.50.1820">
    <property type="entry name" value="alpha/beta hydrolase"/>
    <property type="match status" value="1"/>
</dbReference>
<dbReference type="PANTHER" id="PTHR45527">
    <property type="entry name" value="NONRIBOSOMAL PEPTIDE SYNTHETASE"/>
    <property type="match status" value="1"/>
</dbReference>
<organism evidence="2 3">
    <name type="scientific">Caballeronia pedi</name>
    <dbReference type="NCBI Taxonomy" id="1777141"/>
    <lineage>
        <taxon>Bacteria</taxon>
        <taxon>Pseudomonadati</taxon>
        <taxon>Pseudomonadota</taxon>
        <taxon>Betaproteobacteria</taxon>
        <taxon>Burkholderiales</taxon>
        <taxon>Burkholderiaceae</taxon>
        <taxon>Caballeronia</taxon>
    </lineage>
</organism>
<dbReference type="AlphaFoldDB" id="A0A158E9B0"/>
<dbReference type="PANTHER" id="PTHR45527:SF1">
    <property type="entry name" value="FATTY ACID SYNTHASE"/>
    <property type="match status" value="1"/>
</dbReference>
<gene>
    <name evidence="2" type="ORF">AWB80_08499</name>
</gene>
<evidence type="ECO:0000313" key="2">
    <source>
        <dbReference type="EMBL" id="SAL03290.1"/>
    </source>
</evidence>
<dbReference type="STRING" id="1777141.AWB80_08499"/>
<dbReference type="GO" id="GO:0044550">
    <property type="term" value="P:secondary metabolite biosynthetic process"/>
    <property type="evidence" value="ECO:0007669"/>
    <property type="project" value="TreeGrafter"/>
</dbReference>